<dbReference type="SUPFAM" id="SSF49785">
    <property type="entry name" value="Galactose-binding domain-like"/>
    <property type="match status" value="1"/>
</dbReference>
<gene>
    <name evidence="3" type="ORF">E4L96_20870</name>
</gene>
<keyword evidence="4" id="KW-1185">Reference proteome</keyword>
<evidence type="ECO:0000313" key="4">
    <source>
        <dbReference type="Proteomes" id="UP000298438"/>
    </source>
</evidence>
<protein>
    <submittedName>
        <fullName evidence="3">PEP-CTERM sorting domain-containing protein</fullName>
    </submittedName>
</protein>
<evidence type="ECO:0000259" key="2">
    <source>
        <dbReference type="Pfam" id="PF07589"/>
    </source>
</evidence>
<feature type="domain" description="Ice-binding protein C-terminal" evidence="2">
    <location>
        <begin position="173"/>
        <end position="196"/>
    </location>
</feature>
<dbReference type="RefSeq" id="WP_135209148.1">
    <property type="nucleotide sequence ID" value="NZ_SPVF01000256.1"/>
</dbReference>
<dbReference type="OrthoDB" id="8537210at2"/>
<comment type="caution">
    <text evidence="3">The sequence shown here is derived from an EMBL/GenBank/DDBJ whole genome shotgun (WGS) entry which is preliminary data.</text>
</comment>
<feature type="chain" id="PRO_5021388852" evidence="1">
    <location>
        <begin position="22"/>
        <end position="203"/>
    </location>
</feature>
<keyword evidence="1" id="KW-0732">Signal</keyword>
<reference evidence="3 4" key="1">
    <citation type="submission" date="2019-03" db="EMBL/GenBank/DDBJ databases">
        <title>Draft Genome Sequence of Massilia arenosa sp. nov., a Novel Massilia Species Isolated from a Sandy-loam Maize Soil.</title>
        <authorList>
            <person name="Raths R."/>
            <person name="Peta V."/>
            <person name="Bucking H."/>
        </authorList>
    </citation>
    <scope>NUCLEOTIDE SEQUENCE [LARGE SCALE GENOMIC DNA]</scope>
    <source>
        <strain evidence="3 4">MC02</strain>
    </source>
</reference>
<proteinExistence type="predicted"/>
<accession>A0A4Y9RR95</accession>
<dbReference type="Pfam" id="PF07589">
    <property type="entry name" value="PEP-CTERM"/>
    <property type="match status" value="1"/>
</dbReference>
<organism evidence="3 4">
    <name type="scientific">Zemynaea arenosa</name>
    <dbReference type="NCBI Taxonomy" id="2561931"/>
    <lineage>
        <taxon>Bacteria</taxon>
        <taxon>Pseudomonadati</taxon>
        <taxon>Pseudomonadota</taxon>
        <taxon>Betaproteobacteria</taxon>
        <taxon>Burkholderiales</taxon>
        <taxon>Oxalobacteraceae</taxon>
        <taxon>Telluria group</taxon>
        <taxon>Zemynaea</taxon>
    </lineage>
</organism>
<evidence type="ECO:0000256" key="1">
    <source>
        <dbReference type="SAM" id="SignalP"/>
    </source>
</evidence>
<dbReference type="EMBL" id="SPVF01000256">
    <property type="protein sequence ID" value="TFW11614.1"/>
    <property type="molecule type" value="Genomic_DNA"/>
</dbReference>
<dbReference type="Proteomes" id="UP000298438">
    <property type="component" value="Unassembled WGS sequence"/>
</dbReference>
<dbReference type="AlphaFoldDB" id="A0A4Y9RR95"/>
<dbReference type="Gene3D" id="2.60.120.260">
    <property type="entry name" value="Galactose-binding domain-like"/>
    <property type="match status" value="1"/>
</dbReference>
<dbReference type="InterPro" id="IPR008979">
    <property type="entry name" value="Galactose-bd-like_sf"/>
</dbReference>
<name>A0A4Y9RR95_9BURK</name>
<dbReference type="InterPro" id="IPR013424">
    <property type="entry name" value="Ice-binding_C"/>
</dbReference>
<sequence>MSTRRWIAALALAGAGVGAQAASPPGNLLVNGDFEADYRITGWNASLVTSTRSLAYLIDGTRSVYTNICFLMHCDDTPTSGASIIQLVSTTAGQSYDFSFAARSGNAPGTITLFWDGLLVQQMEVAAGPVQTFEFDGLTASGAGTRLALYFRNPTNGGLSLDNLVLQPSVVTAVPEASQAAMLLAGLGLVGLARRRSRSPRFT</sequence>
<feature type="signal peptide" evidence="1">
    <location>
        <begin position="1"/>
        <end position="21"/>
    </location>
</feature>
<evidence type="ECO:0000313" key="3">
    <source>
        <dbReference type="EMBL" id="TFW11614.1"/>
    </source>
</evidence>